<dbReference type="GO" id="GO:0043139">
    <property type="term" value="F:5'-3' DNA helicase activity"/>
    <property type="evidence" value="ECO:0007669"/>
    <property type="project" value="UniProtKB-EC"/>
</dbReference>
<dbReference type="Proteomes" id="UP000775179">
    <property type="component" value="Unassembled WGS sequence"/>
</dbReference>
<proteinExistence type="inferred from homology"/>
<dbReference type="GO" id="GO:0003677">
    <property type="term" value="F:DNA binding"/>
    <property type="evidence" value="ECO:0007669"/>
    <property type="project" value="UniProtKB-UniRule"/>
</dbReference>
<protein>
    <recommendedName>
        <fullName evidence="11 12">Replicative DNA helicase</fullName>
        <ecNumber evidence="11 12">5.6.2.3</ecNumber>
    </recommendedName>
</protein>
<keyword evidence="7 12" id="KW-0067">ATP-binding</keyword>
<dbReference type="GO" id="GO:0005524">
    <property type="term" value="F:ATP binding"/>
    <property type="evidence" value="ECO:0007669"/>
    <property type="project" value="UniProtKB-UniRule"/>
</dbReference>
<evidence type="ECO:0000256" key="12">
    <source>
        <dbReference type="RuleBase" id="RU362085"/>
    </source>
</evidence>
<evidence type="ECO:0000256" key="1">
    <source>
        <dbReference type="ARBA" id="ARBA00008428"/>
    </source>
</evidence>
<comment type="caution">
    <text evidence="14">The sequence shown here is derived from an EMBL/GenBank/DDBJ whole genome shotgun (WGS) entry which is preliminary data.</text>
</comment>
<dbReference type="PANTHER" id="PTHR30153">
    <property type="entry name" value="REPLICATIVE DNA HELICASE DNAB"/>
    <property type="match status" value="1"/>
</dbReference>
<keyword evidence="3 12" id="KW-0235">DNA replication</keyword>
<keyword evidence="2 12" id="KW-0639">Primosome</keyword>
<keyword evidence="4 12" id="KW-0547">Nucleotide-binding</keyword>
<dbReference type="NCBIfam" id="TIGR00665">
    <property type="entry name" value="DnaB"/>
    <property type="match status" value="1"/>
</dbReference>
<dbReference type="InterPro" id="IPR036185">
    <property type="entry name" value="DNA_heli_DnaB-like_N_sf"/>
</dbReference>
<evidence type="ECO:0000256" key="8">
    <source>
        <dbReference type="ARBA" id="ARBA00023125"/>
    </source>
</evidence>
<comment type="similarity">
    <text evidence="1 12">Belongs to the helicase family. DnaB subfamily.</text>
</comment>
<keyword evidence="8 12" id="KW-0238">DNA-binding</keyword>
<dbReference type="InterPro" id="IPR007692">
    <property type="entry name" value="DNA_helicase_DnaB"/>
</dbReference>
<dbReference type="Gene3D" id="1.10.860.10">
    <property type="entry name" value="DNAb Helicase, Chain A"/>
    <property type="match status" value="1"/>
</dbReference>
<evidence type="ECO:0000256" key="7">
    <source>
        <dbReference type="ARBA" id="ARBA00022840"/>
    </source>
</evidence>
<evidence type="ECO:0000256" key="2">
    <source>
        <dbReference type="ARBA" id="ARBA00022515"/>
    </source>
</evidence>
<dbReference type="EC" id="5.6.2.3" evidence="11 12"/>
<dbReference type="GeneID" id="66302069"/>
<feature type="domain" description="SF4 helicase" evidence="13">
    <location>
        <begin position="171"/>
        <end position="433"/>
    </location>
</feature>
<dbReference type="SMART" id="SM00382">
    <property type="entry name" value="AAA"/>
    <property type="match status" value="1"/>
</dbReference>
<comment type="catalytic activity">
    <reaction evidence="10 12">
        <text>ATP + H2O = ADP + phosphate + H(+)</text>
        <dbReference type="Rhea" id="RHEA:13065"/>
        <dbReference type="ChEBI" id="CHEBI:15377"/>
        <dbReference type="ChEBI" id="CHEBI:15378"/>
        <dbReference type="ChEBI" id="CHEBI:30616"/>
        <dbReference type="ChEBI" id="CHEBI:43474"/>
        <dbReference type="ChEBI" id="CHEBI:456216"/>
        <dbReference type="EC" id="5.6.2.3"/>
    </reaction>
</comment>
<dbReference type="SUPFAM" id="SSF52540">
    <property type="entry name" value="P-loop containing nucleoside triphosphate hydrolases"/>
    <property type="match status" value="1"/>
</dbReference>
<dbReference type="AlphaFoldDB" id="A0ABD4RH73"/>
<dbReference type="PROSITE" id="PS51199">
    <property type="entry name" value="SF4_HELICASE"/>
    <property type="match status" value="1"/>
</dbReference>
<keyword evidence="5 12" id="KW-0378">Hydrolase</keyword>
<dbReference type="Pfam" id="PF03796">
    <property type="entry name" value="DnaB_C"/>
    <property type="match status" value="1"/>
</dbReference>
<dbReference type="EMBL" id="JAIFTX010000013">
    <property type="protein sequence ID" value="MBX7290829.1"/>
    <property type="molecule type" value="Genomic_DNA"/>
</dbReference>
<accession>A0ABD4RH73</accession>
<evidence type="ECO:0000313" key="14">
    <source>
        <dbReference type="EMBL" id="MBX7290829.1"/>
    </source>
</evidence>
<evidence type="ECO:0000256" key="6">
    <source>
        <dbReference type="ARBA" id="ARBA00022806"/>
    </source>
</evidence>
<dbReference type="Gene3D" id="3.40.50.300">
    <property type="entry name" value="P-loop containing nucleotide triphosphate hydrolases"/>
    <property type="match status" value="1"/>
</dbReference>
<dbReference type="InterPro" id="IPR007694">
    <property type="entry name" value="DNA_helicase_DnaB-like_C"/>
</dbReference>
<gene>
    <name evidence="14" type="primary">dnaB</name>
    <name evidence="14" type="ORF">K4H94_07210</name>
</gene>
<evidence type="ECO:0000256" key="3">
    <source>
        <dbReference type="ARBA" id="ARBA00022705"/>
    </source>
</evidence>
<dbReference type="CDD" id="cd00984">
    <property type="entry name" value="DnaB_C"/>
    <property type="match status" value="1"/>
</dbReference>
<dbReference type="InterPro" id="IPR007693">
    <property type="entry name" value="DNA_helicase_DnaB-like_N"/>
</dbReference>
<dbReference type="Pfam" id="PF00772">
    <property type="entry name" value="DnaB"/>
    <property type="match status" value="1"/>
</dbReference>
<dbReference type="KEGG" id="cchv:BTM20_09310"/>
<dbReference type="FunFam" id="3.40.50.300:FF:000351">
    <property type="entry name" value="Replicative DNA helicase"/>
    <property type="match status" value="1"/>
</dbReference>
<dbReference type="InterPro" id="IPR003593">
    <property type="entry name" value="AAA+_ATPase"/>
</dbReference>
<dbReference type="InterPro" id="IPR027417">
    <property type="entry name" value="P-loop_NTPase"/>
</dbReference>
<dbReference type="GO" id="GO:0016787">
    <property type="term" value="F:hydrolase activity"/>
    <property type="evidence" value="ECO:0007669"/>
    <property type="project" value="UniProtKB-KW"/>
</dbReference>
<evidence type="ECO:0000313" key="15">
    <source>
        <dbReference type="Proteomes" id="UP000775179"/>
    </source>
</evidence>
<dbReference type="PANTHER" id="PTHR30153:SF2">
    <property type="entry name" value="REPLICATIVE DNA HELICASE"/>
    <property type="match status" value="1"/>
</dbReference>
<keyword evidence="9" id="KW-0413">Isomerase</keyword>
<evidence type="ECO:0000256" key="9">
    <source>
        <dbReference type="ARBA" id="ARBA00023235"/>
    </source>
</evidence>
<dbReference type="GO" id="GO:0006269">
    <property type="term" value="P:DNA replication, synthesis of primer"/>
    <property type="evidence" value="ECO:0007669"/>
    <property type="project" value="UniProtKB-UniRule"/>
</dbReference>
<dbReference type="SUPFAM" id="SSF48024">
    <property type="entry name" value="N-terminal domain of DnaB helicase"/>
    <property type="match status" value="1"/>
</dbReference>
<dbReference type="GO" id="GO:1990077">
    <property type="term" value="C:primosome complex"/>
    <property type="evidence" value="ECO:0007669"/>
    <property type="project" value="UniProtKB-UniRule"/>
</dbReference>
<comment type="function">
    <text evidence="12">The main replicative DNA helicase, it participates in initiation and elongation during chromosome replication. Travels ahead of the DNA replisome, separating dsDNA into templates for DNA synthesis. A processive ATP-dependent 5'-3' DNA helicase it has DNA-dependent ATPase activity.</text>
</comment>
<evidence type="ECO:0000259" key="13">
    <source>
        <dbReference type="PROSITE" id="PS51199"/>
    </source>
</evidence>
<sequence>MRSTPQNIQAEQVVLGCIINDKEKLQEVEDVLTVEDFYLDKHRVIYESIKILSHKEIDVDLITLLEELNSKGIIEKCGGVNYVTEISSAAIYNDNVFNYTQIVKDKADRRKLIKAGRELIEKSYEDNEIQEVVNGIEDKLYQAISKDSGNIISASDAVDEVLKQIEESYKNGGKITGKTTGFKELDTCLSGLQKGDFIVVAARPSMGKTAFALNIGQYASKEAKVGIFSLEMPRSQLMQRLISSRCLVEFQNIKTGKLNTEQFGKIAIAANEIAKRSIYIDDESISIADIKSQCRNLKKKKGLDVVIIDYLQLIESLDKNYSREQEIAKISRELKKMAKKLDITVIALSQLSRAPEQRADHRPMLSDLRESGSIEQDADVIMFLYRDEYYNKESEEKNIAEVIVGKNRNGEVKTIKLGWVGQYQRFAPLDIWRG</sequence>
<reference evidence="14 15" key="1">
    <citation type="submission" date="2021-08" db="EMBL/GenBank/DDBJ databases">
        <title>Genome sequence analysis of Clostridium chauvoei strains of European origin and evaluation of typing options for outbreak investigations.</title>
        <authorList>
            <person name="Abdel-Glil M."/>
            <person name="Thomas P."/>
            <person name="Seyboldt C."/>
        </authorList>
    </citation>
    <scope>NUCLEOTIDE SEQUENCE [LARGE SCALE GENOMIC DNA]</scope>
    <source>
        <strain evidence="14 15">S0260-09</strain>
    </source>
</reference>
<keyword evidence="6 12" id="KW-0347">Helicase</keyword>
<name>A0ABD4RH73_9CLOT</name>
<dbReference type="RefSeq" id="WP_021876060.1">
    <property type="nucleotide sequence ID" value="NZ_CP018624.1"/>
</dbReference>
<organism evidence="14 15">
    <name type="scientific">Clostridium chauvoei</name>
    <dbReference type="NCBI Taxonomy" id="46867"/>
    <lineage>
        <taxon>Bacteria</taxon>
        <taxon>Bacillati</taxon>
        <taxon>Bacillota</taxon>
        <taxon>Clostridia</taxon>
        <taxon>Eubacteriales</taxon>
        <taxon>Clostridiaceae</taxon>
        <taxon>Clostridium</taxon>
    </lineage>
</organism>
<evidence type="ECO:0000256" key="10">
    <source>
        <dbReference type="ARBA" id="ARBA00048954"/>
    </source>
</evidence>
<evidence type="ECO:0000256" key="4">
    <source>
        <dbReference type="ARBA" id="ARBA00022741"/>
    </source>
</evidence>
<evidence type="ECO:0000256" key="11">
    <source>
        <dbReference type="NCBIfam" id="TIGR00665"/>
    </source>
</evidence>
<evidence type="ECO:0000256" key="5">
    <source>
        <dbReference type="ARBA" id="ARBA00022801"/>
    </source>
</evidence>
<dbReference type="InterPro" id="IPR016136">
    <property type="entry name" value="DNA_helicase_N/primase_C"/>
</dbReference>